<gene>
    <name evidence="1" type="ORF">OPT61_g928</name>
</gene>
<dbReference type="EMBL" id="JAPHNI010000033">
    <property type="protein sequence ID" value="KAJ8117996.1"/>
    <property type="molecule type" value="Genomic_DNA"/>
</dbReference>
<comment type="caution">
    <text evidence="1">The sequence shown here is derived from an EMBL/GenBank/DDBJ whole genome shotgun (WGS) entry which is preliminary data.</text>
</comment>
<organism evidence="1 2">
    <name type="scientific">Boeremia exigua</name>
    <dbReference type="NCBI Taxonomy" id="749465"/>
    <lineage>
        <taxon>Eukaryota</taxon>
        <taxon>Fungi</taxon>
        <taxon>Dikarya</taxon>
        <taxon>Ascomycota</taxon>
        <taxon>Pezizomycotina</taxon>
        <taxon>Dothideomycetes</taxon>
        <taxon>Pleosporomycetidae</taxon>
        <taxon>Pleosporales</taxon>
        <taxon>Pleosporineae</taxon>
        <taxon>Didymellaceae</taxon>
        <taxon>Boeremia</taxon>
    </lineage>
</organism>
<name>A0ACC2IRZ5_9PLEO</name>
<accession>A0ACC2IRZ5</accession>
<evidence type="ECO:0000313" key="1">
    <source>
        <dbReference type="EMBL" id="KAJ8117996.1"/>
    </source>
</evidence>
<proteinExistence type="predicted"/>
<sequence length="395" mass="44661">MPAATKPSLLPPFSAAVTQAGVEASTEIAPAYYIINVLIEIGGYLLSLDEKTTLFGRLVQKPYSPTLRTLYTRLHTGYLNPSPMQSHANETARIKATLGQRTAKDAVHRPLEDFEDVYYAILARMQDIHQTLNARLGSGFSTFSDPVHTNGPSIADFYVDLAQYWGALNEKPFVKAIDCAVRRSRVKYLHQEVVAQLHEGDITQADADEILDDLYDPDEYDGIQGVAWINGWAPSMVAAWLEEKYRIVMQVEKEDAESKKEETTTKLMDTVKHTPSSQYEMKLEKKGERKVSETLNHANMTGVEVKTAEPVDQQAWEQLMRDHQRQQDELNYMIEWQIKAQRVSEYTRYLRSMASHDVRYIVDSNAAAINVRKNGFGGPVQRMGNVGVDMRASRV</sequence>
<evidence type="ECO:0000313" key="2">
    <source>
        <dbReference type="Proteomes" id="UP001153331"/>
    </source>
</evidence>
<dbReference type="Proteomes" id="UP001153331">
    <property type="component" value="Unassembled WGS sequence"/>
</dbReference>
<protein>
    <submittedName>
        <fullName evidence="1">Uncharacterized protein</fullName>
    </submittedName>
</protein>
<reference evidence="1" key="1">
    <citation type="submission" date="2022-11" db="EMBL/GenBank/DDBJ databases">
        <title>Genome Sequence of Boeremia exigua.</title>
        <authorList>
            <person name="Buettner E."/>
        </authorList>
    </citation>
    <scope>NUCLEOTIDE SEQUENCE</scope>
    <source>
        <strain evidence="1">CU02</strain>
    </source>
</reference>
<keyword evidence="2" id="KW-1185">Reference proteome</keyword>